<name>A0A645CJE2_9ZZZZ</name>
<reference evidence="1" key="1">
    <citation type="submission" date="2019-08" db="EMBL/GenBank/DDBJ databases">
        <authorList>
            <person name="Kucharzyk K."/>
            <person name="Murdoch R.W."/>
            <person name="Higgins S."/>
            <person name="Loffler F."/>
        </authorList>
    </citation>
    <scope>NUCLEOTIDE SEQUENCE</scope>
</reference>
<organism evidence="1">
    <name type="scientific">bioreactor metagenome</name>
    <dbReference type="NCBI Taxonomy" id="1076179"/>
    <lineage>
        <taxon>unclassified sequences</taxon>
        <taxon>metagenomes</taxon>
        <taxon>ecological metagenomes</taxon>
    </lineage>
</organism>
<dbReference type="AlphaFoldDB" id="A0A645CJE2"/>
<evidence type="ECO:0000313" key="1">
    <source>
        <dbReference type="EMBL" id="MPM77065.1"/>
    </source>
</evidence>
<accession>A0A645CJE2</accession>
<comment type="caution">
    <text evidence="1">The sequence shown here is derived from an EMBL/GenBank/DDBJ whole genome shotgun (WGS) entry which is preliminary data.</text>
</comment>
<protein>
    <submittedName>
        <fullName evidence="1">Uncharacterized protein</fullName>
    </submittedName>
</protein>
<gene>
    <name evidence="1" type="ORF">SDC9_124064</name>
</gene>
<sequence>MGFENQKVRAILGELSMNWGPNSLMGLVPFGVWPSGLHDTANILIEATGEILLGPSRLYGAVIVNDRTLFGIGQSEKLALGGMLGIDWHIFSGAAFQKQQSFTLAENTFRTLEGGLSLGLECYYTSNYLYTGKVHEATYTALLKQFAYGGALYGDSLAYYFGFPYGPGSLLVQALLDYNMEKLHLSALLGVLAKTGASAATLQANMDMDELSLTGSSYHLLATLHAEYRVNEALQLMAHLKHDWNMHSNADQLEFGVGARLCWLGIP</sequence>
<proteinExistence type="predicted"/>
<dbReference type="EMBL" id="VSSQ01027692">
    <property type="protein sequence ID" value="MPM77065.1"/>
    <property type="molecule type" value="Genomic_DNA"/>
</dbReference>